<proteinExistence type="predicted"/>
<organism evidence="1 2">
    <name type="scientific">Clonostachys rhizophaga</name>
    <dbReference type="NCBI Taxonomy" id="160324"/>
    <lineage>
        <taxon>Eukaryota</taxon>
        <taxon>Fungi</taxon>
        <taxon>Dikarya</taxon>
        <taxon>Ascomycota</taxon>
        <taxon>Pezizomycotina</taxon>
        <taxon>Sordariomycetes</taxon>
        <taxon>Hypocreomycetidae</taxon>
        <taxon>Hypocreales</taxon>
        <taxon>Bionectriaceae</taxon>
        <taxon>Clonostachys</taxon>
    </lineage>
</organism>
<evidence type="ECO:0000313" key="2">
    <source>
        <dbReference type="Proteomes" id="UP000696573"/>
    </source>
</evidence>
<reference evidence="1" key="1">
    <citation type="submission" date="2021-10" db="EMBL/GenBank/DDBJ databases">
        <authorList>
            <person name="Piombo E."/>
        </authorList>
    </citation>
    <scope>NUCLEOTIDE SEQUENCE</scope>
</reference>
<dbReference type="Proteomes" id="UP000696573">
    <property type="component" value="Unassembled WGS sequence"/>
</dbReference>
<dbReference type="AlphaFoldDB" id="A0A9N9VLX7"/>
<name>A0A9N9VLX7_9HYPO</name>
<sequence length="159" mass="17515">MVGDQPNKALVLDLSDNSSYIPDLDGQFNDVSYLQKLRFFWAFETKVTRTVSASKEAKPPACVAGICADISLQKLPTGKFSRTGPETVMVPKESATKGLCNSNPALTIQIDEDHSNMVKFSTGDHRIDILAIKLSEIFGIEHKSLPDELSPSFTIRTRL</sequence>
<evidence type="ECO:0000313" key="1">
    <source>
        <dbReference type="EMBL" id="CAH0025876.1"/>
    </source>
</evidence>
<accession>A0A9N9VLX7</accession>
<protein>
    <submittedName>
        <fullName evidence="1">Uncharacterized protein</fullName>
    </submittedName>
</protein>
<dbReference type="EMBL" id="CABFNQ020000715">
    <property type="protein sequence ID" value="CAH0025876.1"/>
    <property type="molecule type" value="Genomic_DNA"/>
</dbReference>
<gene>
    <name evidence="1" type="ORF">CRHIZ90672A_00008581</name>
</gene>
<comment type="caution">
    <text evidence="1">The sequence shown here is derived from an EMBL/GenBank/DDBJ whole genome shotgun (WGS) entry which is preliminary data.</text>
</comment>
<keyword evidence="2" id="KW-1185">Reference proteome</keyword>